<sequence>MKKKILVACGAGVCTSTVALQKLQAKLEEEGLKDQVTYGQCSVADLPMNAGSYDVVVTTSRVQGNYGTPVVFGLPFITQIGMDDCVDEILDVLGL</sequence>
<dbReference type="RefSeq" id="WP_067557562.1">
    <property type="nucleotide sequence ID" value="NZ_CAJTBG010000017.1"/>
</dbReference>
<reference evidence="4 6" key="2">
    <citation type="submission" date="2016-11" db="EMBL/GenBank/DDBJ databases">
        <title>Description of two novel members of the family Erysipelotrichaceae: Ileibacterium lipovorans gen. nov., sp. nov. and Dubosiella newyorkensis, gen. nov., sp. nov.</title>
        <authorList>
            <person name="Cox L.M."/>
            <person name="Sohn J."/>
            <person name="Tyrrell K.L."/>
            <person name="Citron D.M."/>
            <person name="Lawson P.A."/>
            <person name="Patel N.B."/>
            <person name="Iizumi T."/>
            <person name="Perez-Perez G.I."/>
            <person name="Goldstein E.J."/>
            <person name="Blaser M.J."/>
        </authorList>
    </citation>
    <scope>NUCLEOTIDE SEQUENCE [LARGE SCALE GENOMIC DNA]</scope>
    <source>
        <strain evidence="4 6">NYU-BL-K8</strain>
    </source>
</reference>
<accession>A0A140DVS1</accession>
<dbReference type="EMBL" id="CP011391">
    <property type="protein sequence ID" value="AMK54748.1"/>
    <property type="molecule type" value="Genomic_DNA"/>
</dbReference>
<evidence type="ECO:0000313" key="5">
    <source>
        <dbReference type="Proteomes" id="UP000069771"/>
    </source>
</evidence>
<dbReference type="InterPro" id="IPR036095">
    <property type="entry name" value="PTS_EIIB-like_sf"/>
</dbReference>
<organism evidence="3 5">
    <name type="scientific">Faecalibaculum rodentium</name>
    <dbReference type="NCBI Taxonomy" id="1702221"/>
    <lineage>
        <taxon>Bacteria</taxon>
        <taxon>Bacillati</taxon>
        <taxon>Bacillota</taxon>
        <taxon>Erysipelotrichia</taxon>
        <taxon>Erysipelotrichales</taxon>
        <taxon>Erysipelotrichaceae</taxon>
        <taxon>Faecalibaculum</taxon>
    </lineage>
</organism>
<dbReference type="STRING" id="1702221.AALO17_16140"/>
<dbReference type="Proteomes" id="UP000186758">
    <property type="component" value="Unassembled WGS sequence"/>
</dbReference>
<dbReference type="GeneID" id="78478290"/>
<reference evidence="3 5" key="1">
    <citation type="journal article" date="2016" name="Gut Pathog.">
        <title>Whole genome sequencing of "Faecalibaculum rodentium" ALO17, isolated from C57BL/6J laboratory mouse feces.</title>
        <authorList>
            <person name="Lim S."/>
            <person name="Chang D.H."/>
            <person name="Ahn S."/>
            <person name="Kim B.C."/>
        </authorList>
    </citation>
    <scope>NUCLEOTIDE SEQUENCE [LARGE SCALE GENOMIC DNA]</scope>
    <source>
        <strain evidence="3 5">Alo17</strain>
    </source>
</reference>
<dbReference type="GO" id="GO:0008982">
    <property type="term" value="F:protein-N(PI)-phosphohistidine-sugar phosphotransferase activity"/>
    <property type="evidence" value="ECO:0007669"/>
    <property type="project" value="InterPro"/>
</dbReference>
<dbReference type="Proteomes" id="UP000069771">
    <property type="component" value="Chromosome"/>
</dbReference>
<evidence type="ECO:0000313" key="4">
    <source>
        <dbReference type="EMBL" id="OLU44054.1"/>
    </source>
</evidence>
<evidence type="ECO:0000313" key="6">
    <source>
        <dbReference type="Proteomes" id="UP000186758"/>
    </source>
</evidence>
<dbReference type="GO" id="GO:0009401">
    <property type="term" value="P:phosphoenolpyruvate-dependent sugar phosphotransferase system"/>
    <property type="evidence" value="ECO:0007669"/>
    <property type="project" value="InterPro"/>
</dbReference>
<dbReference type="InterPro" id="IPR003501">
    <property type="entry name" value="PTS_EIIB_2/3"/>
</dbReference>
<feature type="domain" description="Phosphotransferase system EIIB component type 2/3" evidence="2">
    <location>
        <begin position="4"/>
        <end position="64"/>
    </location>
</feature>
<protein>
    <submittedName>
        <fullName evidence="4">PTS galactitol transporter subunit IIB</fullName>
    </submittedName>
    <submittedName>
        <fullName evidence="3">Protein-N-phosphohistidine-sugar phosphotransferase</fullName>
        <ecNumber evidence="3">2.7.1.69</ecNumber>
    </submittedName>
</protein>
<gene>
    <name evidence="3" type="ORF">AALO17_16140</name>
    <name evidence="4" type="ORF">BO223_09705</name>
</gene>
<keyword evidence="5" id="KW-1185">Reference proteome</keyword>
<dbReference type="EMBL" id="MPJZ01000088">
    <property type="protein sequence ID" value="OLU44054.1"/>
    <property type="molecule type" value="Genomic_DNA"/>
</dbReference>
<name>A0A140DVS1_9FIRM</name>
<evidence type="ECO:0000259" key="2">
    <source>
        <dbReference type="Pfam" id="PF02302"/>
    </source>
</evidence>
<dbReference type="Gene3D" id="3.40.50.2300">
    <property type="match status" value="1"/>
</dbReference>
<dbReference type="SUPFAM" id="SSF52794">
    <property type="entry name" value="PTS system IIB component-like"/>
    <property type="match status" value="1"/>
</dbReference>
<dbReference type="AlphaFoldDB" id="A0A140DVS1"/>
<dbReference type="Pfam" id="PF02302">
    <property type="entry name" value="PTS_IIB"/>
    <property type="match status" value="1"/>
</dbReference>
<evidence type="ECO:0000256" key="1">
    <source>
        <dbReference type="ARBA" id="ARBA00022679"/>
    </source>
</evidence>
<dbReference type="KEGG" id="fro:AALO17_16140"/>
<keyword evidence="1 3" id="KW-0808">Transferase</keyword>
<evidence type="ECO:0000313" key="3">
    <source>
        <dbReference type="EMBL" id="AMK54748.1"/>
    </source>
</evidence>
<proteinExistence type="predicted"/>
<dbReference type="OrthoDB" id="6505030at2"/>
<dbReference type="EC" id="2.7.1.69" evidence="3"/>
<dbReference type="CDD" id="cd05566">
    <property type="entry name" value="PTS_IIB_galactitol"/>
    <property type="match status" value="1"/>
</dbReference>